<comment type="caution">
    <text evidence="3">The sequence shown here is derived from an EMBL/GenBank/DDBJ whole genome shotgun (WGS) entry which is preliminary data.</text>
</comment>
<feature type="region of interest" description="Disordered" evidence="2">
    <location>
        <begin position="761"/>
        <end position="833"/>
    </location>
</feature>
<comment type="similarity">
    <text evidence="1">Belongs to the RRN3 family.</text>
</comment>
<feature type="compositionally biased region" description="Low complexity" evidence="2">
    <location>
        <begin position="187"/>
        <end position="203"/>
    </location>
</feature>
<feature type="compositionally biased region" description="Low complexity" evidence="2">
    <location>
        <begin position="311"/>
        <end position="322"/>
    </location>
</feature>
<dbReference type="Proteomes" id="UP001141327">
    <property type="component" value="Unassembled WGS sequence"/>
</dbReference>
<feature type="region of interest" description="Disordered" evidence="2">
    <location>
        <begin position="856"/>
        <end position="891"/>
    </location>
</feature>
<keyword evidence="3" id="KW-0396">Initiation factor</keyword>
<reference evidence="3" key="1">
    <citation type="journal article" date="2022" name="bioRxiv">
        <title>Genomics of Preaxostyla Flagellates Illuminates Evolutionary Transitions and the Path Towards Mitochondrial Loss.</title>
        <authorList>
            <person name="Novak L.V.F."/>
            <person name="Treitli S.C."/>
            <person name="Pyrih J."/>
            <person name="Halakuc P."/>
            <person name="Pipaliya S.V."/>
            <person name="Vacek V."/>
            <person name="Brzon O."/>
            <person name="Soukal P."/>
            <person name="Eme L."/>
            <person name="Dacks J.B."/>
            <person name="Karnkowska A."/>
            <person name="Elias M."/>
            <person name="Hampl V."/>
        </authorList>
    </citation>
    <scope>NUCLEOTIDE SEQUENCE</scope>
    <source>
        <strain evidence="3">RCP-MX</strain>
    </source>
</reference>
<feature type="compositionally biased region" description="Low complexity" evidence="2">
    <location>
        <begin position="556"/>
        <end position="571"/>
    </location>
</feature>
<evidence type="ECO:0000256" key="2">
    <source>
        <dbReference type="SAM" id="MobiDB-lite"/>
    </source>
</evidence>
<dbReference type="Pfam" id="PF05327">
    <property type="entry name" value="RRN3"/>
    <property type="match status" value="2"/>
</dbReference>
<feature type="compositionally biased region" description="Acidic residues" evidence="2">
    <location>
        <begin position="860"/>
        <end position="871"/>
    </location>
</feature>
<accession>A0ABQ8UJY8</accession>
<evidence type="ECO:0000256" key="1">
    <source>
        <dbReference type="ARBA" id="ARBA00010098"/>
    </source>
</evidence>
<evidence type="ECO:0000313" key="3">
    <source>
        <dbReference type="EMBL" id="KAJ4458266.1"/>
    </source>
</evidence>
<protein>
    <submittedName>
        <fullName evidence="3">RNA polymerase I-specific transcription initiation factor RRN3</fullName>
    </submittedName>
</protein>
<keyword evidence="4" id="KW-1185">Reference proteome</keyword>
<dbReference type="PANTHER" id="PTHR12790:SF0">
    <property type="entry name" value="RNA POLYMERASE I-SPECIFIC TRANSCRIPTION INITIATION FACTOR RRN3-RELATED"/>
    <property type="match status" value="1"/>
</dbReference>
<feature type="compositionally biased region" description="Low complexity" evidence="2">
    <location>
        <begin position="877"/>
        <end position="891"/>
    </location>
</feature>
<feature type="region of interest" description="Disordered" evidence="2">
    <location>
        <begin position="180"/>
        <end position="208"/>
    </location>
</feature>
<evidence type="ECO:0000313" key="4">
    <source>
        <dbReference type="Proteomes" id="UP001141327"/>
    </source>
</evidence>
<gene>
    <name evidence="3" type="ORF">PAPYR_6086</name>
</gene>
<feature type="compositionally biased region" description="Low complexity" evidence="2">
    <location>
        <begin position="775"/>
        <end position="784"/>
    </location>
</feature>
<dbReference type="GO" id="GO:0003743">
    <property type="term" value="F:translation initiation factor activity"/>
    <property type="evidence" value="ECO:0007669"/>
    <property type="project" value="UniProtKB-KW"/>
</dbReference>
<feature type="region of interest" description="Disordered" evidence="2">
    <location>
        <begin position="286"/>
        <end position="325"/>
    </location>
</feature>
<name>A0ABQ8UJY8_9EUKA</name>
<organism evidence="3 4">
    <name type="scientific">Paratrimastix pyriformis</name>
    <dbReference type="NCBI Taxonomy" id="342808"/>
    <lineage>
        <taxon>Eukaryota</taxon>
        <taxon>Metamonada</taxon>
        <taxon>Preaxostyla</taxon>
        <taxon>Paratrimastigidae</taxon>
        <taxon>Paratrimastix</taxon>
    </lineage>
</organism>
<keyword evidence="3" id="KW-0648">Protein biosynthesis</keyword>
<sequence>MSSSQSRSRDLSAANLASYSGAYIIPLFKKLVAKFTPTSSAAQNPETGKKLQEVHTTIEHILHLVPSSNAPLFDILADAFPHRRIDLETQRFFLSNLLSVCTYSPILHDRIVGLIVDRLLEIDVELEDIEDASDPEAALGLDEQRAHQQMEVRALAEKLDVMMEMMLAYLSATFRAAPRRRMPPPAARTTAAVPRPATRTNPAQPRMPSTLATSTLAIPRIASGSQSRAIPIRARPEPESPAVDETLGTSVGMAMSPLVSPLPVNPATDISRSYSTSFEAGTSPATQSIIISPADPSPLTQSSTSAFGRLASSPASGHSSPAVPTPPPRIIASGLPDAESLFNGLMRTFDSSIISTHKSKYTQFLVFFACALQPQFGDLFLTHMLERLSQRGLHSQVRQAVAAYIGSFAARSSYISRETTRIKFGTTVFGKNTQDQDPFFLSLSNPGDGSLCPPPSRAQPLACLAWLGVGNPPGGIGGPPFAGWLASGPRELCGSIGMSHASNQQLDHFSHIPRPGLTCPSRSSLTPGDHQLAWLLDSLVEWLSSYVARVSPPPAMRSSGASSSLTSTGGPRRPATPSHLFPGRTASPPAVPGGFLAAVSSENHMVFYSAMQALLYIVCFKYRRFPAEVHRILMGVDWWSLLGGALRTLQVCNEAICLEFAHLMYSLGIFDCRPLLRSAQQRDLLGYAVSGPPPLEGDILVQVGVDGTGGTGAVLSVLSGCSGCSDTQQLLSYFPFDLCSASAMPRMNRCCTALYQEWEAQPPATPAPPPPSPCPAGTMPAPSALSPPPPPTSSPSDRTWAWGSIGAPASPGLDSPTLGLRGRTPPPAAAAAELPPAPIVEPPLLCGTFSFLQPTRHEEADDTDEEDEDEAQAPGRPAAAPTASTAATATSSPAVVAASPGLVLDYTVPDLFQDSSLATAAVAAATGGQDDTLGDEEIRLMRLLQQQHTSFEIEDICILPRFFNILSLAPSSILVFSFPCRIRGLRSLPLLQSRRTIAALMCCSNMNMCLSTGYKGRARTFY</sequence>
<feature type="region of interest" description="Disordered" evidence="2">
    <location>
        <begin position="553"/>
        <end position="583"/>
    </location>
</feature>
<proteinExistence type="inferred from homology"/>
<dbReference type="EMBL" id="JAPMOS010000032">
    <property type="protein sequence ID" value="KAJ4458266.1"/>
    <property type="molecule type" value="Genomic_DNA"/>
</dbReference>
<dbReference type="PANTHER" id="PTHR12790">
    <property type="entry name" value="TRANSCRIPTION INITIATION FACTOR IA RRN3"/>
    <property type="match status" value="1"/>
</dbReference>
<feature type="compositionally biased region" description="Pro residues" evidence="2">
    <location>
        <begin position="763"/>
        <end position="774"/>
    </location>
</feature>
<dbReference type="InterPro" id="IPR007991">
    <property type="entry name" value="RNA_pol_I_trans_ini_fac_RRN3"/>
</dbReference>